<evidence type="ECO:0000256" key="3">
    <source>
        <dbReference type="SAM" id="SignalP"/>
    </source>
</evidence>
<dbReference type="EMBL" id="LFZO01000009">
    <property type="protein sequence ID" value="KXT18295.1"/>
    <property type="molecule type" value="Genomic_DNA"/>
</dbReference>
<accession>A0A139IUP6</accession>
<keyword evidence="5" id="KW-1185">Reference proteome</keyword>
<dbReference type="EMBL" id="LFZO01000009">
    <property type="protein sequence ID" value="KXT18293.1"/>
    <property type="molecule type" value="Genomic_DNA"/>
</dbReference>
<organism evidence="4 5">
    <name type="scientific">Pseudocercospora musae</name>
    <dbReference type="NCBI Taxonomy" id="113226"/>
    <lineage>
        <taxon>Eukaryota</taxon>
        <taxon>Fungi</taxon>
        <taxon>Dikarya</taxon>
        <taxon>Ascomycota</taxon>
        <taxon>Pezizomycotina</taxon>
        <taxon>Dothideomycetes</taxon>
        <taxon>Dothideomycetidae</taxon>
        <taxon>Mycosphaerellales</taxon>
        <taxon>Mycosphaerellaceae</taxon>
        <taxon>Pseudocercospora</taxon>
    </lineage>
</organism>
<keyword evidence="3" id="KW-0732">Signal</keyword>
<evidence type="ECO:0000256" key="1">
    <source>
        <dbReference type="SAM" id="MobiDB-lite"/>
    </source>
</evidence>
<dbReference type="EMBL" id="LFZO01000009">
    <property type="protein sequence ID" value="KXT18294.1"/>
    <property type="molecule type" value="Genomic_DNA"/>
</dbReference>
<evidence type="ECO:0000313" key="5">
    <source>
        <dbReference type="Proteomes" id="UP000073492"/>
    </source>
</evidence>
<keyword evidence="2" id="KW-1133">Transmembrane helix</keyword>
<sequence>MRTRILLTSTARLAAAQLNAGAPGNARSNAFNGSQLCNRAFADANATGLVSFNPDVGTTNSPISWAGTAYQPYNATGNQNITELSLWFSPGNSNFSNNYELGYDACYMWLNQFTLNTFERGQNDTGACLQALDETCVNDFLDLTNQYAVELTGNPTSGPDSNLTSTSLPTVCSDLAQMLTENFPASCKGFFNDSLPISVTGGPPALGGALTGSQSLVNESICTINGSYSLMWSQYGAATLENYYYANYFVAPLVTAFMPIADYARPITLASAKSFMTCIRNNRLNPGSEAIPPAPSPTPIDTSAGSSNSASNTTGPATSSPASGSSSGGGLSGGAIAGTVIGVIAALALLAGAAFFFNRKRKRSGAEDVDASNGRESKGLVEAPHNASISEMDAASPAAQEMSSSKGWHAAELPGQEGQPGGSRNPAELAGHSKQ</sequence>
<evidence type="ECO:0000313" key="4">
    <source>
        <dbReference type="EMBL" id="KXT18294.1"/>
    </source>
</evidence>
<dbReference type="PANTHER" id="PTHR16861:SF4">
    <property type="entry name" value="SH3 DOMAIN PROTEIN (AFU_ORTHOLOGUE AFUA_1G13610)"/>
    <property type="match status" value="1"/>
</dbReference>
<proteinExistence type="predicted"/>
<protein>
    <submittedName>
        <fullName evidence="4">Uncharacterized protein</fullName>
    </submittedName>
</protein>
<dbReference type="AlphaFoldDB" id="A0A139IUP6"/>
<comment type="caution">
    <text evidence="4">The sequence shown here is derived from an EMBL/GenBank/DDBJ whole genome shotgun (WGS) entry which is preliminary data.</text>
</comment>
<dbReference type="STRING" id="113226.A0A139IUP6"/>
<feature type="transmembrane region" description="Helical" evidence="2">
    <location>
        <begin position="335"/>
        <end position="357"/>
    </location>
</feature>
<dbReference type="Proteomes" id="UP000073492">
    <property type="component" value="Unassembled WGS sequence"/>
</dbReference>
<dbReference type="PANTHER" id="PTHR16861">
    <property type="entry name" value="GLYCOPROTEIN 38"/>
    <property type="match status" value="1"/>
</dbReference>
<name>A0A139IUP6_9PEZI</name>
<gene>
    <name evidence="4" type="ORF">AC579_2913</name>
</gene>
<feature type="compositionally biased region" description="Low complexity" evidence="1">
    <location>
        <begin position="302"/>
        <end position="325"/>
    </location>
</feature>
<keyword evidence="2" id="KW-0812">Transmembrane</keyword>
<feature type="region of interest" description="Disordered" evidence="1">
    <location>
        <begin position="286"/>
        <end position="329"/>
    </location>
</feature>
<feature type="signal peptide" evidence="3">
    <location>
        <begin position="1"/>
        <end position="16"/>
    </location>
</feature>
<dbReference type="OrthoDB" id="3649267at2759"/>
<evidence type="ECO:0000256" key="2">
    <source>
        <dbReference type="SAM" id="Phobius"/>
    </source>
</evidence>
<dbReference type="EMBL" id="LFZO01000009">
    <property type="protein sequence ID" value="KXT18297.1"/>
    <property type="molecule type" value="Genomic_DNA"/>
</dbReference>
<reference evidence="4 5" key="1">
    <citation type="submission" date="2015-07" db="EMBL/GenBank/DDBJ databases">
        <title>Comparative genomics of the Sigatoka disease complex on banana suggests a link between parallel evolutionary changes in Pseudocercospora fijiensis and Pseudocercospora eumusae and increased virulence on the banana host.</title>
        <authorList>
            <person name="Chang T.-C."/>
            <person name="Salvucci A."/>
            <person name="Crous P.W."/>
            <person name="Stergiopoulos I."/>
        </authorList>
    </citation>
    <scope>NUCLEOTIDE SEQUENCE [LARGE SCALE GENOMIC DNA]</scope>
    <source>
        <strain evidence="4 5">CBS 116634</strain>
    </source>
</reference>
<feature type="region of interest" description="Disordered" evidence="1">
    <location>
        <begin position="362"/>
        <end position="435"/>
    </location>
</feature>
<feature type="chain" id="PRO_5007807030" evidence="3">
    <location>
        <begin position="17"/>
        <end position="435"/>
    </location>
</feature>
<keyword evidence="2" id="KW-0472">Membrane</keyword>